<keyword evidence="2" id="KW-1185">Reference proteome</keyword>
<evidence type="ECO:0000313" key="2">
    <source>
        <dbReference type="Proteomes" id="UP000276133"/>
    </source>
</evidence>
<comment type="caution">
    <text evidence="1">The sequence shown here is derived from an EMBL/GenBank/DDBJ whole genome shotgun (WGS) entry which is preliminary data.</text>
</comment>
<protein>
    <submittedName>
        <fullName evidence="1">Uncharacterized protein</fullName>
    </submittedName>
</protein>
<gene>
    <name evidence="1" type="ORF">BpHYR1_024556</name>
</gene>
<dbReference type="AlphaFoldDB" id="A0A3M7PFX3"/>
<reference evidence="1 2" key="1">
    <citation type="journal article" date="2018" name="Sci. Rep.">
        <title>Genomic signatures of local adaptation to the degree of environmental predictability in rotifers.</title>
        <authorList>
            <person name="Franch-Gras L."/>
            <person name="Hahn C."/>
            <person name="Garcia-Roger E.M."/>
            <person name="Carmona M.J."/>
            <person name="Serra M."/>
            <person name="Gomez A."/>
        </authorList>
    </citation>
    <scope>NUCLEOTIDE SEQUENCE [LARGE SCALE GENOMIC DNA]</scope>
    <source>
        <strain evidence="1">HYR1</strain>
    </source>
</reference>
<dbReference type="Proteomes" id="UP000276133">
    <property type="component" value="Unassembled WGS sequence"/>
</dbReference>
<dbReference type="EMBL" id="REGN01011103">
    <property type="protein sequence ID" value="RMZ97919.1"/>
    <property type="molecule type" value="Genomic_DNA"/>
</dbReference>
<evidence type="ECO:0000313" key="1">
    <source>
        <dbReference type="EMBL" id="RMZ97919.1"/>
    </source>
</evidence>
<organism evidence="1 2">
    <name type="scientific">Brachionus plicatilis</name>
    <name type="common">Marine rotifer</name>
    <name type="synonym">Brachionus muelleri</name>
    <dbReference type="NCBI Taxonomy" id="10195"/>
    <lineage>
        <taxon>Eukaryota</taxon>
        <taxon>Metazoa</taxon>
        <taxon>Spiralia</taxon>
        <taxon>Gnathifera</taxon>
        <taxon>Rotifera</taxon>
        <taxon>Eurotatoria</taxon>
        <taxon>Monogononta</taxon>
        <taxon>Pseudotrocha</taxon>
        <taxon>Ploima</taxon>
        <taxon>Brachionidae</taxon>
        <taxon>Brachionus</taxon>
    </lineage>
</organism>
<name>A0A3M7PFX3_BRAPC</name>
<sequence length="64" mass="7412">MGKKNEFEAQRWQIISLLKDKTKSQQEIADLNYQGLVDPESLPVEMSRTFLERSESILQQAIDS</sequence>
<proteinExistence type="predicted"/>
<accession>A0A3M7PFX3</accession>